<accession>B9TDB8</accession>
<dbReference type="InParanoid" id="B9TDB8"/>
<protein>
    <submittedName>
        <fullName evidence="1">Uncharacterized protein</fullName>
    </submittedName>
</protein>
<sequence length="99" mass="10708">MPCATIFGRPRGVKRRLLARSGRVTRQGRPSASTEVPSYKSWLSVRSTQFPAIGSLNQRTSGLGRRCCPPVGGELSFDVTGGSTTAERLTAALHRRPPQ</sequence>
<proteinExistence type="predicted"/>
<dbReference type="Proteomes" id="UP000008311">
    <property type="component" value="Unassembled WGS sequence"/>
</dbReference>
<reference evidence="2" key="1">
    <citation type="journal article" date="2010" name="Nat. Biotechnol.">
        <title>Draft genome sequence of the oilseed species Ricinus communis.</title>
        <authorList>
            <person name="Chan A.P."/>
            <person name="Crabtree J."/>
            <person name="Zhao Q."/>
            <person name="Lorenzi H."/>
            <person name="Orvis J."/>
            <person name="Puiu D."/>
            <person name="Melake-Berhan A."/>
            <person name="Jones K.M."/>
            <person name="Redman J."/>
            <person name="Chen G."/>
            <person name="Cahoon E.B."/>
            <person name="Gedil M."/>
            <person name="Stanke M."/>
            <person name="Haas B.J."/>
            <person name="Wortman J.R."/>
            <person name="Fraser-Liggett C.M."/>
            <person name="Ravel J."/>
            <person name="Rabinowicz P.D."/>
        </authorList>
    </citation>
    <scope>NUCLEOTIDE SEQUENCE [LARGE SCALE GENOMIC DNA]</scope>
    <source>
        <strain evidence="2">cv. Hale</strain>
    </source>
</reference>
<evidence type="ECO:0000313" key="2">
    <source>
        <dbReference type="Proteomes" id="UP000008311"/>
    </source>
</evidence>
<dbReference type="AlphaFoldDB" id="B9TDB8"/>
<evidence type="ECO:0000313" key="1">
    <source>
        <dbReference type="EMBL" id="EEF26145.1"/>
    </source>
</evidence>
<gene>
    <name evidence="1" type="ORF">RCOM_1839040</name>
</gene>
<keyword evidence="2" id="KW-1185">Reference proteome</keyword>
<organism evidence="1 2">
    <name type="scientific">Ricinus communis</name>
    <name type="common">Castor bean</name>
    <dbReference type="NCBI Taxonomy" id="3988"/>
    <lineage>
        <taxon>Eukaryota</taxon>
        <taxon>Viridiplantae</taxon>
        <taxon>Streptophyta</taxon>
        <taxon>Embryophyta</taxon>
        <taxon>Tracheophyta</taxon>
        <taxon>Spermatophyta</taxon>
        <taxon>Magnoliopsida</taxon>
        <taxon>eudicotyledons</taxon>
        <taxon>Gunneridae</taxon>
        <taxon>Pentapetalae</taxon>
        <taxon>rosids</taxon>
        <taxon>fabids</taxon>
        <taxon>Malpighiales</taxon>
        <taxon>Euphorbiaceae</taxon>
        <taxon>Acalyphoideae</taxon>
        <taxon>Acalypheae</taxon>
        <taxon>Ricinus</taxon>
    </lineage>
</organism>
<name>B9TDB8_RICCO</name>
<dbReference type="EMBL" id="EQ978097">
    <property type="protein sequence ID" value="EEF26145.1"/>
    <property type="molecule type" value="Genomic_DNA"/>
</dbReference>